<evidence type="ECO:0000256" key="11">
    <source>
        <dbReference type="PROSITE-ProRule" id="PRU01360"/>
    </source>
</evidence>
<evidence type="ECO:0000256" key="13">
    <source>
        <dbReference type="SAM" id="MobiDB-lite"/>
    </source>
</evidence>
<evidence type="ECO:0000256" key="3">
    <source>
        <dbReference type="ARBA" id="ARBA00022452"/>
    </source>
</evidence>
<evidence type="ECO:0000256" key="6">
    <source>
        <dbReference type="ARBA" id="ARBA00023004"/>
    </source>
</evidence>
<dbReference type="InterPro" id="IPR036942">
    <property type="entry name" value="Beta-barrel_TonB_sf"/>
</dbReference>
<dbReference type="Pfam" id="PF00593">
    <property type="entry name" value="TonB_dep_Rec_b-barrel"/>
    <property type="match status" value="1"/>
</dbReference>
<keyword evidence="4" id="KW-0410">Iron transport</keyword>
<protein>
    <submittedName>
        <fullName evidence="16">TonB-dependent receptor</fullName>
    </submittedName>
</protein>
<feature type="domain" description="TonB-dependent receptor plug" evidence="15">
    <location>
        <begin position="38"/>
        <end position="142"/>
    </location>
</feature>
<evidence type="ECO:0000256" key="8">
    <source>
        <dbReference type="ARBA" id="ARBA00023077"/>
    </source>
</evidence>
<evidence type="ECO:0000259" key="15">
    <source>
        <dbReference type="Pfam" id="PF07715"/>
    </source>
</evidence>
<evidence type="ECO:0000256" key="12">
    <source>
        <dbReference type="RuleBase" id="RU003357"/>
    </source>
</evidence>
<sequence>MAAHAQAAGGSGQNAAAAESNANPTDIVVTARRGDERLQDVPVSIQVVTGDKLDRLAITNFNDIAKLAPGLSFGGGDGLDGGISLRGIRWSPTGGTPAIPFYLNEVAFSPGSIQASLYDIGQVEVLRGPQGTARGRPSISGAVTLTTRRPNLFEAGGYISGQFASRERRQVQGAVSFPIIPGKLAVRLAGFYETYDTPVRSIITNEHSHNKNINGRISVRYEPSDSVNFNVMYAHNHNEARTYLQVVGAGSPGFTTSSPFGATLVLPAAYNTGGRTIKGEDFLSVMGIPNTSKGNSDLISANLNIDVAGQRLSYIFGYDKSGGPSTASPDTANMLIGYDPTVVAPRNARSKDNVVMTHELRLSSIRGDRFWDYDVGLYYYGLNLDLQNQQIASFLPGAFGAPIVAAPSPYVTNPAIPNFYALPILLDIRARERSYSAYANVMLHLPHGFELTVGGRYMSDTRPFRTVGSTLQGTLTLPNALVGGAPGCAFIGGTASALYGASFCDTIRAQAVVIDQDYKEKFHPFIYNVSLSRKFSDDLLVYGTVGSSYRTGVPNIGTATNDISLAQTRPERATSFELGLKSSFADRKAWFNLAVFQINYKGQINTFRDVNFWDVGKAAVAKTSVGFNQNADVRVRGLEAEIGFDPTRNLSLAANVSYSKISSRVNLLPCNDPANPPTATNPIARCTVPAGIGFNVNPPFQASVNGSYDVPLGPFNGYLRFLANYQGANPNFKGIVNGVAAYDRVAPYMLVDVFGGLRSPDGAWDIGVYAKNVFNKLIVVNTNPANPMAGLDGTFGPSGLSTVFSTQPRELGVQVRYSFGSR</sequence>
<proteinExistence type="inferred from homology"/>
<comment type="subcellular location">
    <subcellularLocation>
        <location evidence="1 11">Cell outer membrane</location>
        <topology evidence="1 11">Multi-pass membrane protein</topology>
    </subcellularLocation>
</comment>
<evidence type="ECO:0000313" key="17">
    <source>
        <dbReference type="Proteomes" id="UP001595604"/>
    </source>
</evidence>
<keyword evidence="16" id="KW-0675">Receptor</keyword>
<dbReference type="EMBL" id="JBHRTQ010000014">
    <property type="protein sequence ID" value="MFC3175414.1"/>
    <property type="molecule type" value="Genomic_DNA"/>
</dbReference>
<dbReference type="Gene3D" id="2.40.170.20">
    <property type="entry name" value="TonB-dependent receptor, beta-barrel domain"/>
    <property type="match status" value="1"/>
</dbReference>
<evidence type="ECO:0000259" key="14">
    <source>
        <dbReference type="Pfam" id="PF00593"/>
    </source>
</evidence>
<dbReference type="PROSITE" id="PS52016">
    <property type="entry name" value="TONB_DEPENDENT_REC_3"/>
    <property type="match status" value="1"/>
</dbReference>
<dbReference type="PANTHER" id="PTHR32552:SF81">
    <property type="entry name" value="TONB-DEPENDENT OUTER MEMBRANE RECEPTOR"/>
    <property type="match status" value="1"/>
</dbReference>
<dbReference type="InterPro" id="IPR000531">
    <property type="entry name" value="Beta-barrel_TonB"/>
</dbReference>
<reference evidence="17" key="1">
    <citation type="journal article" date="2019" name="Int. J. Syst. Evol. Microbiol.">
        <title>The Global Catalogue of Microorganisms (GCM) 10K type strain sequencing project: providing services to taxonomists for standard genome sequencing and annotation.</title>
        <authorList>
            <consortium name="The Broad Institute Genomics Platform"/>
            <consortium name="The Broad Institute Genome Sequencing Center for Infectious Disease"/>
            <person name="Wu L."/>
            <person name="Ma J."/>
        </authorList>
    </citation>
    <scope>NUCLEOTIDE SEQUENCE [LARGE SCALE GENOMIC DNA]</scope>
    <source>
        <strain evidence="17">KCTC 42984</strain>
    </source>
</reference>
<evidence type="ECO:0000256" key="4">
    <source>
        <dbReference type="ARBA" id="ARBA00022496"/>
    </source>
</evidence>
<evidence type="ECO:0000313" key="16">
    <source>
        <dbReference type="EMBL" id="MFC3175414.1"/>
    </source>
</evidence>
<evidence type="ECO:0000256" key="5">
    <source>
        <dbReference type="ARBA" id="ARBA00022692"/>
    </source>
</evidence>
<dbReference type="RefSeq" id="WP_379510793.1">
    <property type="nucleotide sequence ID" value="NZ_JBHRTQ010000014.1"/>
</dbReference>
<evidence type="ECO:0000256" key="2">
    <source>
        <dbReference type="ARBA" id="ARBA00022448"/>
    </source>
</evidence>
<evidence type="ECO:0000256" key="1">
    <source>
        <dbReference type="ARBA" id="ARBA00004571"/>
    </source>
</evidence>
<dbReference type="SUPFAM" id="SSF56935">
    <property type="entry name" value="Porins"/>
    <property type="match status" value="1"/>
</dbReference>
<keyword evidence="10 11" id="KW-0998">Cell outer membrane</keyword>
<name>A0ABV7IRU7_9SPHN</name>
<dbReference type="PANTHER" id="PTHR32552">
    <property type="entry name" value="FERRICHROME IRON RECEPTOR-RELATED"/>
    <property type="match status" value="1"/>
</dbReference>
<keyword evidence="7" id="KW-0406">Ion transport</keyword>
<evidence type="ECO:0000256" key="7">
    <source>
        <dbReference type="ARBA" id="ARBA00023065"/>
    </source>
</evidence>
<keyword evidence="8 12" id="KW-0798">TonB box</keyword>
<keyword evidence="17" id="KW-1185">Reference proteome</keyword>
<keyword evidence="3 11" id="KW-1134">Transmembrane beta strand</keyword>
<dbReference type="Pfam" id="PF07715">
    <property type="entry name" value="Plug"/>
    <property type="match status" value="1"/>
</dbReference>
<dbReference type="InterPro" id="IPR039426">
    <property type="entry name" value="TonB-dep_rcpt-like"/>
</dbReference>
<keyword evidence="5 11" id="KW-0812">Transmembrane</keyword>
<evidence type="ECO:0000256" key="9">
    <source>
        <dbReference type="ARBA" id="ARBA00023136"/>
    </source>
</evidence>
<gene>
    <name evidence="16" type="ORF">ACFOD9_14240</name>
</gene>
<accession>A0ABV7IRU7</accession>
<comment type="caution">
    <text evidence="16">The sequence shown here is derived from an EMBL/GenBank/DDBJ whole genome shotgun (WGS) entry which is preliminary data.</text>
</comment>
<comment type="similarity">
    <text evidence="11 12">Belongs to the TonB-dependent receptor family.</text>
</comment>
<organism evidence="16 17">
    <name type="scientific">Novosphingobium bradum</name>
    <dbReference type="NCBI Taxonomy" id="1737444"/>
    <lineage>
        <taxon>Bacteria</taxon>
        <taxon>Pseudomonadati</taxon>
        <taxon>Pseudomonadota</taxon>
        <taxon>Alphaproteobacteria</taxon>
        <taxon>Sphingomonadales</taxon>
        <taxon>Sphingomonadaceae</taxon>
        <taxon>Novosphingobium</taxon>
    </lineage>
</organism>
<feature type="region of interest" description="Disordered" evidence="13">
    <location>
        <begin position="1"/>
        <end position="21"/>
    </location>
</feature>
<keyword evidence="6" id="KW-0408">Iron</keyword>
<keyword evidence="2 11" id="KW-0813">Transport</keyword>
<dbReference type="Proteomes" id="UP001595604">
    <property type="component" value="Unassembled WGS sequence"/>
</dbReference>
<evidence type="ECO:0000256" key="10">
    <source>
        <dbReference type="ARBA" id="ARBA00023237"/>
    </source>
</evidence>
<feature type="domain" description="TonB-dependent receptor-like beta-barrel" evidence="14">
    <location>
        <begin position="293"/>
        <end position="773"/>
    </location>
</feature>
<keyword evidence="9 11" id="KW-0472">Membrane</keyword>
<dbReference type="InterPro" id="IPR012910">
    <property type="entry name" value="Plug_dom"/>
</dbReference>